<name>A0A8A1LL44_AJEC8</name>
<accession>A0A8A1LL44</accession>
<evidence type="ECO:0000313" key="2">
    <source>
        <dbReference type="Proteomes" id="UP000663419"/>
    </source>
</evidence>
<protein>
    <submittedName>
        <fullName evidence="1">Uncharacterized protein</fullName>
    </submittedName>
</protein>
<gene>
    <name evidence="1" type="ORF">I7I53_02826</name>
</gene>
<dbReference type="Proteomes" id="UP000663419">
    <property type="component" value="Chromosome 4"/>
</dbReference>
<dbReference type="AlphaFoldDB" id="A0A8A1LL44"/>
<sequence length="70" mass="7706">MNDGGNAVLHSFGLFHPLIRQDFSIAENVPKVRDNPCLDAGICCAQFVYLPLAFHAVDELRTSTLCENVT</sequence>
<dbReference type="EMBL" id="CP069105">
    <property type="protein sequence ID" value="QSS55058.1"/>
    <property type="molecule type" value="Genomic_DNA"/>
</dbReference>
<reference evidence="1" key="1">
    <citation type="submission" date="2021-01" db="EMBL/GenBank/DDBJ databases">
        <title>Chromosome-level genome assembly of a human fungal pathogen reveals clustering of transcriptionally co-regulated genes.</title>
        <authorList>
            <person name="Voorhies M."/>
            <person name="Cohen S."/>
            <person name="Shea T.P."/>
            <person name="Petrus S."/>
            <person name="Munoz J.F."/>
            <person name="Poplawski S."/>
            <person name="Goldman W.E."/>
            <person name="Michael T."/>
            <person name="Cuomo C.A."/>
            <person name="Sil A."/>
            <person name="Beyhan S."/>
        </authorList>
    </citation>
    <scope>NUCLEOTIDE SEQUENCE</scope>
    <source>
        <strain evidence="1">H88</strain>
    </source>
</reference>
<organism evidence="1 2">
    <name type="scientific">Ajellomyces capsulatus (strain H88)</name>
    <name type="common">Darling's disease fungus</name>
    <name type="synonym">Histoplasma capsulatum</name>
    <dbReference type="NCBI Taxonomy" id="544711"/>
    <lineage>
        <taxon>Eukaryota</taxon>
        <taxon>Fungi</taxon>
        <taxon>Dikarya</taxon>
        <taxon>Ascomycota</taxon>
        <taxon>Pezizomycotina</taxon>
        <taxon>Eurotiomycetes</taxon>
        <taxon>Eurotiomycetidae</taxon>
        <taxon>Onygenales</taxon>
        <taxon>Ajellomycetaceae</taxon>
        <taxon>Histoplasma</taxon>
    </lineage>
</organism>
<proteinExistence type="predicted"/>
<dbReference type="VEuPathDB" id="FungiDB:I7I53_02826"/>
<evidence type="ECO:0000313" key="1">
    <source>
        <dbReference type="EMBL" id="QSS55058.1"/>
    </source>
</evidence>